<dbReference type="CDD" id="cd09110">
    <property type="entry name" value="PLDc_CLS_1"/>
    <property type="match status" value="1"/>
</dbReference>
<dbReference type="PROSITE" id="PS50035">
    <property type="entry name" value="PLD"/>
    <property type="match status" value="2"/>
</dbReference>
<dbReference type="Proteomes" id="UP000038009">
    <property type="component" value="Unassembled WGS sequence"/>
</dbReference>
<dbReference type="EMBL" id="LJSK01000005">
    <property type="protein sequence ID" value="KPI90458.1"/>
    <property type="molecule type" value="Genomic_DNA"/>
</dbReference>
<dbReference type="OrthoDB" id="14911at2759"/>
<reference evidence="3 4" key="1">
    <citation type="journal article" date="2015" name="PLoS Pathog.">
        <title>Leptomonas seymouri: Adaptations to the Dixenous Life Cycle Analyzed by Genome Sequencing, Transcriptome Profiling and Co-infection with Leishmania donovani.</title>
        <authorList>
            <person name="Kraeva N."/>
            <person name="Butenko A."/>
            <person name="Hlavacova J."/>
            <person name="Kostygov A."/>
            <person name="Myskova J."/>
            <person name="Grybchuk D."/>
            <person name="Lestinova T."/>
            <person name="Votypka J."/>
            <person name="Volf P."/>
            <person name="Opperdoes F."/>
            <person name="Flegontov P."/>
            <person name="Lukes J."/>
            <person name="Yurchenko V."/>
        </authorList>
    </citation>
    <scope>NUCLEOTIDE SEQUENCE [LARGE SCALE GENOMIC DNA]</scope>
    <source>
        <strain evidence="3 4">ATCC 30220</strain>
    </source>
</reference>
<dbReference type="Pfam" id="PF13091">
    <property type="entry name" value="PLDc_2"/>
    <property type="match status" value="1"/>
</dbReference>
<evidence type="ECO:0000313" key="3">
    <source>
        <dbReference type="EMBL" id="KPI90458.1"/>
    </source>
</evidence>
<feature type="region of interest" description="Disordered" evidence="1">
    <location>
        <begin position="550"/>
        <end position="586"/>
    </location>
</feature>
<accession>A0A0N1IC19</accession>
<dbReference type="GO" id="GO:0032049">
    <property type="term" value="P:cardiolipin biosynthetic process"/>
    <property type="evidence" value="ECO:0007669"/>
    <property type="project" value="UniProtKB-ARBA"/>
</dbReference>
<dbReference type="InterPro" id="IPR001736">
    <property type="entry name" value="PLipase_D/transphosphatidylase"/>
</dbReference>
<feature type="domain" description="PLD phosphodiesterase" evidence="2">
    <location>
        <begin position="356"/>
        <end position="383"/>
    </location>
</feature>
<evidence type="ECO:0000256" key="1">
    <source>
        <dbReference type="SAM" id="MobiDB-lite"/>
    </source>
</evidence>
<name>A0A0N1IC19_LEPSE</name>
<dbReference type="OMA" id="WITTPYY"/>
<dbReference type="SUPFAM" id="SSF56024">
    <property type="entry name" value="Phospholipase D/nuclease"/>
    <property type="match status" value="2"/>
</dbReference>
<feature type="compositionally biased region" description="Polar residues" evidence="1">
    <location>
        <begin position="157"/>
        <end position="175"/>
    </location>
</feature>
<dbReference type="CDD" id="cd09159">
    <property type="entry name" value="PLDc_ybhO_like_2"/>
    <property type="match status" value="1"/>
</dbReference>
<dbReference type="SMART" id="SM00155">
    <property type="entry name" value="PLDc"/>
    <property type="match status" value="2"/>
</dbReference>
<evidence type="ECO:0000313" key="4">
    <source>
        <dbReference type="Proteomes" id="UP000038009"/>
    </source>
</evidence>
<comment type="caution">
    <text evidence="3">The sequence shown here is derived from an EMBL/GenBank/DDBJ whole genome shotgun (WGS) entry which is preliminary data.</text>
</comment>
<protein>
    <submittedName>
        <fullName evidence="3">Putative cardiolipin synthetase</fullName>
    </submittedName>
</protein>
<feature type="compositionally biased region" description="Basic and acidic residues" evidence="1">
    <location>
        <begin position="186"/>
        <end position="195"/>
    </location>
</feature>
<dbReference type="Gene3D" id="3.30.870.10">
    <property type="entry name" value="Endonuclease Chain A"/>
    <property type="match status" value="2"/>
</dbReference>
<gene>
    <name evidence="3" type="ORF">ABL78_0388</name>
</gene>
<dbReference type="FunFam" id="3.30.870.10:FF:000059">
    <property type="entry name" value="Cardiolipin synthetase, putative"/>
    <property type="match status" value="1"/>
</dbReference>
<feature type="domain" description="PLD phosphodiesterase" evidence="2">
    <location>
        <begin position="734"/>
        <end position="761"/>
    </location>
</feature>
<dbReference type="AlphaFoldDB" id="A0A0N1IC19"/>
<sequence length="842" mass="94705">MAPKQNFRALIQNVGLSKVKNTPKYHIQNVAQEAFQSMGKTTAGAAAASTPAAEASSSSPSRPGNTTTAAEGSGAAAPITPFNTSERKPFLSIFGPYPWIGEVRGGDHGRMLSLLERLQQLRVQFHTTANVREKLQQAFQAAVGASEQLLTSAARTLESSSAAQWTPTPLSSSGGRSAGTKKNQKTKNDAHHDSHSAAGAASAAASFYLDRVQSTYRDAKRYYGAVPFDERWDDILSSLAVLGKVSQGNTVIPLHDSAMAFENMWAAVDGAKQRVHWQTYICKDDFIGQATVHKLVQAHQRGCDTELLYDCGGNISGRGRLTEELKQCGAKVIPYRPFFRSFLTYFVKGLDWRRSPGLRNHRKILLVDTELGFCGGLNIGNEYCGKTAGGTGKFRDTHCSVTGPAAEHLAAVYRDTKQPQPWKYGWRRWRQIASQQIRRRMGASRARMQRNELYRTFQAERRRSGRRLQDIPSASVKMMRLRWQKQKKQLQTLVQWSKEGTTDADLDVEATEIAQKMLEEQERSAATDSAADIPAKPSLTAVEVETLRAQLQSKHSGAETAAEEQHEGAAKQATYGGKSPGPKTSAMRRKLMAARRDALYRVTDLPHKRAYTDMLRRMPLLDGEPVPEAEMYLLRRQPTTQILSCNPRYRDYSIQYALWQVTRKCHRRIWITTPYYLPTRKLFTALVQAAGRGVDVRLLAGSNQTTDPWFMWHASNYITERLLSAGVKIYEYRGEQIMHAKTVVVDSMWSSIGSYNWDLMSNRNLEVCLSHLDLAVAKEMETQFLKDLSESVEIRLEDHRQRSLWLRFTSWLFYNCVFLLDRITFRSFANKDVVDVPGVPRD</sequence>
<feature type="compositionally biased region" description="Low complexity" evidence="1">
    <location>
        <begin position="45"/>
        <end position="77"/>
    </location>
</feature>
<feature type="region of interest" description="Disordered" evidence="1">
    <location>
        <begin position="157"/>
        <end position="196"/>
    </location>
</feature>
<dbReference type="PANTHER" id="PTHR21248">
    <property type="entry name" value="CARDIOLIPIN SYNTHASE"/>
    <property type="match status" value="1"/>
</dbReference>
<dbReference type="FunFam" id="3.30.870.10:FF:000058">
    <property type="entry name" value="Putative cardiolipin synthetase"/>
    <property type="match status" value="1"/>
</dbReference>
<organism evidence="3 4">
    <name type="scientific">Leptomonas seymouri</name>
    <dbReference type="NCBI Taxonomy" id="5684"/>
    <lineage>
        <taxon>Eukaryota</taxon>
        <taxon>Discoba</taxon>
        <taxon>Euglenozoa</taxon>
        <taxon>Kinetoplastea</taxon>
        <taxon>Metakinetoplastina</taxon>
        <taxon>Trypanosomatida</taxon>
        <taxon>Trypanosomatidae</taxon>
        <taxon>Leishmaniinae</taxon>
        <taxon>Leptomonas</taxon>
    </lineage>
</organism>
<dbReference type="VEuPathDB" id="TriTrypDB:Lsey_0005_0210"/>
<dbReference type="GO" id="GO:0030572">
    <property type="term" value="F:phosphatidyltransferase activity"/>
    <property type="evidence" value="ECO:0007669"/>
    <property type="project" value="UniProtKB-ARBA"/>
</dbReference>
<dbReference type="InterPro" id="IPR025202">
    <property type="entry name" value="PLD-like_dom"/>
</dbReference>
<proteinExistence type="predicted"/>
<keyword evidence="4" id="KW-1185">Reference proteome</keyword>
<feature type="region of interest" description="Disordered" evidence="1">
    <location>
        <begin position="45"/>
        <end position="82"/>
    </location>
</feature>
<dbReference type="PANTHER" id="PTHR21248:SF22">
    <property type="entry name" value="PHOSPHOLIPASE D"/>
    <property type="match status" value="1"/>
</dbReference>
<evidence type="ECO:0000259" key="2">
    <source>
        <dbReference type="PROSITE" id="PS50035"/>
    </source>
</evidence>